<dbReference type="CDD" id="cd05992">
    <property type="entry name" value="PB1"/>
    <property type="match status" value="1"/>
</dbReference>
<evidence type="ECO:0000256" key="1">
    <source>
        <dbReference type="SAM" id="MobiDB-lite"/>
    </source>
</evidence>
<sequence>MPNDIYIDIKSNFEGDIRRFSFNFKQNDFSEFLFKVKDIYKIDQDAPISITYTDDAGDSITLAEEDDLFEALSLIDEGKFNILRVVISRKTDNQTKNVNNNQSSQSKQPQQQQLPNSNLDSLFVSLLSNQIIQQMIPQIINNLASNPSLMTSIIQTAGNALRNQPSASSISHPTTNTFNTASTDSLVTQLKNTNLENDNNNNQVTISTSSSESCNNSFSSTISFEIVKPYGDDDQTNSTSTSTSSSLTLPSNNSNNNNNNNNNNTTTTTTTTNPPSLLTLPNNTSSSSLTSAATSNSNNNNNNSLNNRPPSPMDTNKRSSLNPQNITQIPFKIFNTMFSSNNNKSHNHDNNNSSNNNTLGTGSAPIFPSGTSPSQSTAISPPTNYSQTTPTSPYSYIQPHNLPPPPSSIQTPPFIPSTPPPLPQQPIINTNTLSPLPPPAMIPSPTQPTPAAPAANVIEKKQIDKEAYDNKISFIREALQVSEEKAKELYENNPNFEDIFLNVQ</sequence>
<gene>
    <name evidence="3" type="ORF">CYY_002834</name>
</gene>
<feature type="region of interest" description="Disordered" evidence="1">
    <location>
        <begin position="94"/>
        <end position="114"/>
    </location>
</feature>
<dbReference type="EMBL" id="AJWJ01000083">
    <property type="protein sequence ID" value="KAF2075848.1"/>
    <property type="molecule type" value="Genomic_DNA"/>
</dbReference>
<feature type="compositionally biased region" description="Low complexity" evidence="1">
    <location>
        <begin position="339"/>
        <end position="357"/>
    </location>
</feature>
<dbReference type="SMART" id="SM00666">
    <property type="entry name" value="PB1"/>
    <property type="match status" value="1"/>
</dbReference>
<dbReference type="Proteomes" id="UP000695562">
    <property type="component" value="Unassembled WGS sequence"/>
</dbReference>
<accession>A0A8J4PXI0</accession>
<dbReference type="Gene3D" id="3.10.20.90">
    <property type="entry name" value="Phosphatidylinositol 3-kinase Catalytic Subunit, Chain A, domain 1"/>
    <property type="match status" value="1"/>
</dbReference>
<evidence type="ECO:0000259" key="2">
    <source>
        <dbReference type="PROSITE" id="PS51745"/>
    </source>
</evidence>
<dbReference type="Pfam" id="PF00564">
    <property type="entry name" value="PB1"/>
    <property type="match status" value="1"/>
</dbReference>
<keyword evidence="4" id="KW-1185">Reference proteome</keyword>
<name>A0A8J4PXI0_9MYCE</name>
<feature type="compositionally biased region" description="Low complexity" evidence="1">
    <location>
        <begin position="236"/>
        <end position="307"/>
    </location>
</feature>
<dbReference type="OrthoDB" id="661148at2759"/>
<protein>
    <recommendedName>
        <fullName evidence="2">PB1 domain-containing protein</fullName>
    </recommendedName>
</protein>
<evidence type="ECO:0000313" key="4">
    <source>
        <dbReference type="Proteomes" id="UP000695562"/>
    </source>
</evidence>
<dbReference type="SUPFAM" id="SSF54277">
    <property type="entry name" value="CAD &amp; PB1 domains"/>
    <property type="match status" value="1"/>
</dbReference>
<dbReference type="InterPro" id="IPR053793">
    <property type="entry name" value="PB1-like"/>
</dbReference>
<organism evidence="3 4">
    <name type="scientific">Polysphondylium violaceum</name>
    <dbReference type="NCBI Taxonomy" id="133409"/>
    <lineage>
        <taxon>Eukaryota</taxon>
        <taxon>Amoebozoa</taxon>
        <taxon>Evosea</taxon>
        <taxon>Eumycetozoa</taxon>
        <taxon>Dictyostelia</taxon>
        <taxon>Dictyosteliales</taxon>
        <taxon>Dictyosteliaceae</taxon>
        <taxon>Polysphondylium</taxon>
    </lineage>
</organism>
<dbReference type="AlphaFoldDB" id="A0A8J4PXI0"/>
<feature type="region of interest" description="Disordered" evidence="1">
    <location>
        <begin position="338"/>
        <end position="393"/>
    </location>
</feature>
<feature type="domain" description="PB1" evidence="2">
    <location>
        <begin position="6"/>
        <end position="90"/>
    </location>
</feature>
<comment type="caution">
    <text evidence="3">The sequence shown here is derived from an EMBL/GenBank/DDBJ whole genome shotgun (WGS) entry which is preliminary data.</text>
</comment>
<feature type="region of interest" description="Disordered" evidence="1">
    <location>
        <begin position="193"/>
        <end position="215"/>
    </location>
</feature>
<reference evidence="3" key="1">
    <citation type="submission" date="2020-01" db="EMBL/GenBank/DDBJ databases">
        <title>Development of genomics and gene disruption for Polysphondylium violaceum indicates a role for the polyketide synthase stlB in stalk morphogenesis.</title>
        <authorList>
            <person name="Narita B."/>
            <person name="Kawabe Y."/>
            <person name="Kin K."/>
            <person name="Saito T."/>
            <person name="Gibbs R."/>
            <person name="Kuspa A."/>
            <person name="Muzny D."/>
            <person name="Queller D."/>
            <person name="Richards S."/>
            <person name="Strassman J."/>
            <person name="Sucgang R."/>
            <person name="Worley K."/>
            <person name="Schaap P."/>
        </authorList>
    </citation>
    <scope>NUCLEOTIDE SEQUENCE</scope>
    <source>
        <strain evidence="3">QSvi11</strain>
    </source>
</reference>
<evidence type="ECO:0000313" key="3">
    <source>
        <dbReference type="EMBL" id="KAF2075848.1"/>
    </source>
</evidence>
<feature type="compositionally biased region" description="Polar residues" evidence="1">
    <location>
        <begin position="369"/>
        <end position="393"/>
    </location>
</feature>
<dbReference type="InterPro" id="IPR000270">
    <property type="entry name" value="PB1_dom"/>
</dbReference>
<feature type="region of interest" description="Disordered" evidence="1">
    <location>
        <begin position="229"/>
        <end position="323"/>
    </location>
</feature>
<dbReference type="PROSITE" id="PS51745">
    <property type="entry name" value="PB1"/>
    <property type="match status" value="1"/>
</dbReference>
<proteinExistence type="predicted"/>